<dbReference type="EMBL" id="RHHT01000002">
    <property type="protein sequence ID" value="RNB86372.1"/>
    <property type="molecule type" value="Genomic_DNA"/>
</dbReference>
<evidence type="ECO:0000259" key="2">
    <source>
        <dbReference type="PROSITE" id="PS51272"/>
    </source>
</evidence>
<reference evidence="3 4" key="1">
    <citation type="submission" date="2018-10" db="EMBL/GenBank/DDBJ databases">
        <title>Phylogenomics of Brevibacillus.</title>
        <authorList>
            <person name="Dunlap C."/>
        </authorList>
    </citation>
    <scope>NUCLEOTIDE SEQUENCE [LARGE SCALE GENOMIC DNA]</scope>
    <source>
        <strain evidence="3 4">JCM 15085</strain>
    </source>
</reference>
<dbReference type="AlphaFoldDB" id="A0A3M8DE52"/>
<feature type="signal peptide" evidence="1">
    <location>
        <begin position="1"/>
        <end position="27"/>
    </location>
</feature>
<sequence length="669" mass="77141">MRKQIKRSLCGLLVTSMLMITPGFASAAGGFLPYDDISKHWARGSIVRGVEAGLFAAGTNVPHFYPNREMTRAEFLAMLDRLYNNGGQYTIYPLTFLSEHAQLSKGEGFDEPYLPYKDVDRLTWWYRPILRVSYLLDRLYGPGAIQEVFPGEKMNPTQAISQEEAAKLLALYTAATDSAKAWDEVKAWGWLEGEKNDKLKRGEAAAAADRLIDFLLQDQILPLLDYDSQKFPMVPEIQDIFPLFAHYTEQKTPDEQAYFDAVNAIVNQMDGEETYQVLRKLGSTSFPNQIGVHYYLSWDPTQEFAGNLDEAFLAIDAYFADKMILPDTLRLLCANVYDISLQMGSKKPKVYGEVQERLARYLEKVKKGSEEWEALTLYLAALDVKGEKIEDALASYRSFAAENHEALINAVYYLTRQDRLDEAQELVASIKPYHKDTRMIQLVKLLRQDLDSLKEQSKIALDLAYSLRKMESASTVQVKGESVLSGYLFKYTQDIDRERKASRTTGYYQSPYKPILDKMESYTDEKAERHYTYDSESEKWVSGRTKKRDFLHEWVATISIKERLSDWNARYYKQTFGRYDVITEWIPRTALEEKSRGASLGKGKIKAAPLYINKYYIDRESKNLVQHIWRYEELYENQEYVAYSGTDFYDYTAKVKVTIPEKVKNEVGR</sequence>
<feature type="domain" description="SLH" evidence="2">
    <location>
        <begin position="29"/>
        <end position="93"/>
    </location>
</feature>
<accession>A0A3M8DE52</accession>
<dbReference type="Pfam" id="PF00395">
    <property type="entry name" value="SLH"/>
    <property type="match status" value="1"/>
</dbReference>
<feature type="chain" id="PRO_5017994213" evidence="1">
    <location>
        <begin position="28"/>
        <end position="669"/>
    </location>
</feature>
<dbReference type="RefSeq" id="WP_122911859.1">
    <property type="nucleotide sequence ID" value="NZ_RHHT01000002.1"/>
</dbReference>
<dbReference type="PROSITE" id="PS51272">
    <property type="entry name" value="SLH"/>
    <property type="match status" value="1"/>
</dbReference>
<keyword evidence="1" id="KW-0732">Signal</keyword>
<evidence type="ECO:0000313" key="3">
    <source>
        <dbReference type="EMBL" id="RNB86372.1"/>
    </source>
</evidence>
<evidence type="ECO:0000313" key="4">
    <source>
        <dbReference type="Proteomes" id="UP000281915"/>
    </source>
</evidence>
<organism evidence="3 4">
    <name type="scientific">Brevibacillus panacihumi</name>
    <dbReference type="NCBI Taxonomy" id="497735"/>
    <lineage>
        <taxon>Bacteria</taxon>
        <taxon>Bacillati</taxon>
        <taxon>Bacillota</taxon>
        <taxon>Bacilli</taxon>
        <taxon>Bacillales</taxon>
        <taxon>Paenibacillaceae</taxon>
        <taxon>Brevibacillus</taxon>
    </lineage>
</organism>
<comment type="caution">
    <text evidence="3">The sequence shown here is derived from an EMBL/GenBank/DDBJ whole genome shotgun (WGS) entry which is preliminary data.</text>
</comment>
<dbReference type="InterPro" id="IPR001119">
    <property type="entry name" value="SLH_dom"/>
</dbReference>
<name>A0A3M8DE52_9BACL</name>
<proteinExistence type="predicted"/>
<evidence type="ECO:0000256" key="1">
    <source>
        <dbReference type="SAM" id="SignalP"/>
    </source>
</evidence>
<gene>
    <name evidence="3" type="ORF">EDM58_02150</name>
</gene>
<dbReference type="Proteomes" id="UP000281915">
    <property type="component" value="Unassembled WGS sequence"/>
</dbReference>
<protein>
    <submittedName>
        <fullName evidence="3">S-layer homology domain-containing protein</fullName>
    </submittedName>
</protein>